<proteinExistence type="predicted"/>
<dbReference type="PaxDb" id="3635-A0A1U8KF35"/>
<dbReference type="GeneID" id="107914797"/>
<evidence type="ECO:0000313" key="1">
    <source>
        <dbReference type="Proteomes" id="UP000818029"/>
    </source>
</evidence>
<protein>
    <submittedName>
        <fullName evidence="2">Uncharacterized protein isoform X1</fullName>
    </submittedName>
</protein>
<reference evidence="2" key="2">
    <citation type="submission" date="2025-08" db="UniProtKB">
        <authorList>
            <consortium name="RefSeq"/>
        </authorList>
    </citation>
    <scope>IDENTIFICATION</scope>
</reference>
<accession>A0A1U8KF35</accession>
<dbReference type="AlphaFoldDB" id="A0A1U8KF35"/>
<keyword evidence="1" id="KW-1185">Reference proteome</keyword>
<dbReference type="KEGG" id="ghi:107914797"/>
<dbReference type="Proteomes" id="UP000818029">
    <property type="component" value="Chromosome D10"/>
</dbReference>
<name>A0A1U8KF35_GOSHI</name>
<dbReference type="RefSeq" id="XP_016699309.1">
    <property type="nucleotide sequence ID" value="XM_016843820.1"/>
</dbReference>
<gene>
    <name evidence="2" type="primary">LOC107914797</name>
</gene>
<reference evidence="1" key="1">
    <citation type="journal article" date="2020" name="Nat. Genet.">
        <title>Genomic diversifications of five Gossypium allopolyploid species and their impact on cotton improvement.</title>
        <authorList>
            <person name="Chen Z.J."/>
            <person name="Sreedasyam A."/>
            <person name="Ando A."/>
            <person name="Song Q."/>
            <person name="De Santiago L.M."/>
            <person name="Hulse-Kemp A.M."/>
            <person name="Ding M."/>
            <person name="Ye W."/>
            <person name="Kirkbride R.C."/>
            <person name="Jenkins J."/>
            <person name="Plott C."/>
            <person name="Lovell J."/>
            <person name="Lin Y.M."/>
            <person name="Vaughn R."/>
            <person name="Liu B."/>
            <person name="Simpson S."/>
            <person name="Scheffler B.E."/>
            <person name="Wen L."/>
            <person name="Saski C.A."/>
            <person name="Grover C.E."/>
            <person name="Hu G."/>
            <person name="Conover J.L."/>
            <person name="Carlson J.W."/>
            <person name="Shu S."/>
            <person name="Boston L.B."/>
            <person name="Williams M."/>
            <person name="Peterson D.G."/>
            <person name="McGee K."/>
            <person name="Jones D.C."/>
            <person name="Wendel J.F."/>
            <person name="Stelly D.M."/>
            <person name="Grimwood J."/>
            <person name="Schmutz J."/>
        </authorList>
    </citation>
    <scope>NUCLEOTIDE SEQUENCE [LARGE SCALE GENOMIC DNA]</scope>
    <source>
        <strain evidence="1">cv. TM-1</strain>
    </source>
</reference>
<organism evidence="1 2">
    <name type="scientific">Gossypium hirsutum</name>
    <name type="common">Upland cotton</name>
    <name type="synonym">Gossypium mexicanum</name>
    <dbReference type="NCBI Taxonomy" id="3635"/>
    <lineage>
        <taxon>Eukaryota</taxon>
        <taxon>Viridiplantae</taxon>
        <taxon>Streptophyta</taxon>
        <taxon>Embryophyta</taxon>
        <taxon>Tracheophyta</taxon>
        <taxon>Spermatophyta</taxon>
        <taxon>Magnoliopsida</taxon>
        <taxon>eudicotyledons</taxon>
        <taxon>Gunneridae</taxon>
        <taxon>Pentapetalae</taxon>
        <taxon>rosids</taxon>
        <taxon>malvids</taxon>
        <taxon>Malvales</taxon>
        <taxon>Malvaceae</taxon>
        <taxon>Malvoideae</taxon>
        <taxon>Gossypium</taxon>
    </lineage>
</organism>
<sequence>MVLCHEPSASYYFAIFVSRDGPSNCTGKARSQMINASLSTSTGRNPNFALNLTAWTHVSASTANAIVSKFILTFVILEGFQYSLNTELTGPLDTQPGPHYISKRAALEHMNCGFETVDASRAICNIP</sequence>
<evidence type="ECO:0000313" key="2">
    <source>
        <dbReference type="RefSeq" id="XP_016699309.1"/>
    </source>
</evidence>